<organism evidence="2 3">
    <name type="scientific">Leptidea sinapis</name>
    <dbReference type="NCBI Taxonomy" id="189913"/>
    <lineage>
        <taxon>Eukaryota</taxon>
        <taxon>Metazoa</taxon>
        <taxon>Ecdysozoa</taxon>
        <taxon>Arthropoda</taxon>
        <taxon>Hexapoda</taxon>
        <taxon>Insecta</taxon>
        <taxon>Pterygota</taxon>
        <taxon>Neoptera</taxon>
        <taxon>Endopterygota</taxon>
        <taxon>Lepidoptera</taxon>
        <taxon>Glossata</taxon>
        <taxon>Ditrysia</taxon>
        <taxon>Papilionoidea</taxon>
        <taxon>Pieridae</taxon>
        <taxon>Dismorphiinae</taxon>
        <taxon>Leptidea</taxon>
    </lineage>
</organism>
<feature type="compositionally biased region" description="Basic and acidic residues" evidence="1">
    <location>
        <begin position="27"/>
        <end position="43"/>
    </location>
</feature>
<reference evidence="2 3" key="1">
    <citation type="submission" date="2017-07" db="EMBL/GenBank/DDBJ databases">
        <authorList>
            <person name="Talla V."/>
            <person name="Backstrom N."/>
        </authorList>
    </citation>
    <scope>NUCLEOTIDE SEQUENCE [LARGE SCALE GENOMIC DNA]</scope>
</reference>
<evidence type="ECO:0000313" key="3">
    <source>
        <dbReference type="Proteomes" id="UP000324832"/>
    </source>
</evidence>
<evidence type="ECO:0000313" key="2">
    <source>
        <dbReference type="EMBL" id="VVC89452.1"/>
    </source>
</evidence>
<dbReference type="EMBL" id="FZQP02000559">
    <property type="protein sequence ID" value="VVC89452.1"/>
    <property type="molecule type" value="Genomic_DNA"/>
</dbReference>
<feature type="region of interest" description="Disordered" evidence="1">
    <location>
        <begin position="1"/>
        <end position="78"/>
    </location>
</feature>
<evidence type="ECO:0000256" key="1">
    <source>
        <dbReference type="SAM" id="MobiDB-lite"/>
    </source>
</evidence>
<dbReference type="AlphaFoldDB" id="A0A5E4PVJ1"/>
<sequence>MSTVRVHLRARGSSGEVHSRHAGPAREAGHRADGLRRTEDHLRPCQARGAGSDPKVSKSWYNSANGNRRQREHSQVYRSQVWHPQTFRRFPYS</sequence>
<gene>
    <name evidence="2" type="ORF">LSINAPIS_LOCUS2573</name>
</gene>
<keyword evidence="3" id="KW-1185">Reference proteome</keyword>
<proteinExistence type="predicted"/>
<protein>
    <submittedName>
        <fullName evidence="2">Uncharacterized protein</fullName>
    </submittedName>
</protein>
<dbReference type="Proteomes" id="UP000324832">
    <property type="component" value="Unassembled WGS sequence"/>
</dbReference>
<name>A0A5E4PVJ1_9NEOP</name>
<feature type="compositionally biased region" description="Basic residues" evidence="1">
    <location>
        <begin position="1"/>
        <end position="10"/>
    </location>
</feature>
<accession>A0A5E4PVJ1</accession>